<dbReference type="InterPro" id="IPR036953">
    <property type="entry name" value="GreA/GreB_C_sf"/>
</dbReference>
<sequence length="56" mass="6000">MSPYGGGVRLDLDGTSVQVVTPQSPLGKALLGRTHGDTFELRGKSGLREMTIVDVW</sequence>
<dbReference type="Pfam" id="PF01272">
    <property type="entry name" value="GreA_GreB"/>
    <property type="match status" value="1"/>
</dbReference>
<proteinExistence type="predicted"/>
<dbReference type="AlphaFoldDB" id="A0A8E5IN28"/>
<dbReference type="Gene3D" id="3.10.50.30">
    <property type="entry name" value="Transcription elongation factor, GreA/GreB, C-terminal domain"/>
    <property type="match status" value="1"/>
</dbReference>
<protein>
    <submittedName>
        <fullName evidence="2">GreA/GreB family elongation factor</fullName>
    </submittedName>
</protein>
<feature type="domain" description="Transcription elongation factor GreA/GreB C-terminal" evidence="1">
    <location>
        <begin position="18"/>
        <end position="55"/>
    </location>
</feature>
<organism evidence="2">
    <name type="scientific">Salmonella enterica subsp. enterica serovar Dessau</name>
    <dbReference type="NCBI Taxonomy" id="2564349"/>
    <lineage>
        <taxon>Bacteria</taxon>
        <taxon>Pseudomonadati</taxon>
        <taxon>Pseudomonadota</taxon>
        <taxon>Gammaproteobacteria</taxon>
        <taxon>Enterobacterales</taxon>
        <taxon>Enterobacteriaceae</taxon>
        <taxon>Salmonella</taxon>
    </lineage>
</organism>
<dbReference type="GO" id="GO:0032784">
    <property type="term" value="P:regulation of DNA-templated transcription elongation"/>
    <property type="evidence" value="ECO:0007669"/>
    <property type="project" value="InterPro"/>
</dbReference>
<name>A0A8E5IN28_SALET</name>
<dbReference type="GO" id="GO:0003746">
    <property type="term" value="F:translation elongation factor activity"/>
    <property type="evidence" value="ECO:0007669"/>
    <property type="project" value="UniProtKB-KW"/>
</dbReference>
<reference evidence="2" key="1">
    <citation type="submission" date="2019-09" db="EMBL/GenBank/DDBJ databases">
        <title>Characterization of Mobilized Colistin Resistance Gene mcr-9 Carrying Colisitin Resistant Salmonella enterica serotype Senftenberg ST14.</title>
        <authorList>
            <person name="Cha M.-H."/>
            <person name="Woo G.-J."/>
        </authorList>
    </citation>
    <scope>NUCLEOTIDE SEQUENCE</scope>
    <source>
        <strain evidence="2">KUFSE-SAL0043</strain>
    </source>
</reference>
<dbReference type="RefSeq" id="WP_219827640.1">
    <property type="nucleotide sequence ID" value="NZ_CP043765.1"/>
</dbReference>
<keyword evidence="2" id="KW-0648">Protein biosynthesis</keyword>
<accession>A0A8E5IN28</accession>
<dbReference type="GO" id="GO:0003677">
    <property type="term" value="F:DNA binding"/>
    <property type="evidence" value="ECO:0007669"/>
    <property type="project" value="InterPro"/>
</dbReference>
<evidence type="ECO:0000259" key="1">
    <source>
        <dbReference type="Pfam" id="PF01272"/>
    </source>
</evidence>
<keyword evidence="2" id="KW-0251">Elongation factor</keyword>
<dbReference type="EMBL" id="CP043765">
    <property type="protein sequence ID" value="QUS47096.1"/>
    <property type="molecule type" value="Genomic_DNA"/>
</dbReference>
<gene>
    <name evidence="2" type="ORF">F1331_26090</name>
</gene>
<dbReference type="InterPro" id="IPR001437">
    <property type="entry name" value="Tscrpt_elong_fac_GreA/B_C"/>
</dbReference>
<dbReference type="SUPFAM" id="SSF54534">
    <property type="entry name" value="FKBP-like"/>
    <property type="match status" value="1"/>
</dbReference>
<evidence type="ECO:0000313" key="2">
    <source>
        <dbReference type="EMBL" id="QUS47096.1"/>
    </source>
</evidence>